<organism evidence="1 2">
    <name type="scientific">Cellulomonas humilata</name>
    <dbReference type="NCBI Taxonomy" id="144055"/>
    <lineage>
        <taxon>Bacteria</taxon>
        <taxon>Bacillati</taxon>
        <taxon>Actinomycetota</taxon>
        <taxon>Actinomycetes</taxon>
        <taxon>Micrococcales</taxon>
        <taxon>Cellulomonadaceae</taxon>
        <taxon>Cellulomonas</taxon>
    </lineage>
</organism>
<dbReference type="Proteomes" id="UP001239626">
    <property type="component" value="Unassembled WGS sequence"/>
</dbReference>
<accession>A0ABU0EL38</accession>
<dbReference type="RefSeq" id="WP_307494788.1">
    <property type="nucleotide sequence ID" value="NZ_JAUSVB010000008.1"/>
</dbReference>
<comment type="caution">
    <text evidence="1">The sequence shown here is derived from an EMBL/GenBank/DDBJ whole genome shotgun (WGS) entry which is preliminary data.</text>
</comment>
<evidence type="ECO:0000313" key="1">
    <source>
        <dbReference type="EMBL" id="MDQ0376002.1"/>
    </source>
</evidence>
<sequence>MNHPVLREDLELEHPARPHMVAAAWAIAATVTEHWAGVHLEAHSGERYLTMATAPGQPPLVTFTDTGITMAREPETESLDWFNVFAEPFPTTTGDVIVDAFAPTEPRTDTPHDVIATRLIAHLLAHTVDHVAAYGIGGDSLRGWDVTFDDEIVLSIDSTTITAHSDPPRRLNLASELKLAGGDHLLLAYRVLDLADATG</sequence>
<reference evidence="1 2" key="1">
    <citation type="submission" date="2023-07" db="EMBL/GenBank/DDBJ databases">
        <title>Sorghum-associated microbial communities from plants grown in Nebraska, USA.</title>
        <authorList>
            <person name="Schachtman D."/>
        </authorList>
    </citation>
    <scope>NUCLEOTIDE SEQUENCE [LARGE SCALE GENOMIC DNA]</scope>
    <source>
        <strain evidence="1 2">BE332</strain>
    </source>
</reference>
<protein>
    <submittedName>
        <fullName evidence="1">Uncharacterized protein</fullName>
    </submittedName>
</protein>
<proteinExistence type="predicted"/>
<gene>
    <name evidence="1" type="ORF">J2X26_004345</name>
</gene>
<dbReference type="EMBL" id="JAUSVB010000008">
    <property type="protein sequence ID" value="MDQ0376002.1"/>
    <property type="molecule type" value="Genomic_DNA"/>
</dbReference>
<name>A0ABU0EL38_9CELL</name>
<evidence type="ECO:0000313" key="2">
    <source>
        <dbReference type="Proteomes" id="UP001239626"/>
    </source>
</evidence>
<keyword evidence="2" id="KW-1185">Reference proteome</keyword>